<sequence>MNAVVAVENKKGERLELTKDPDYIIGQIDGLGPPTAQINTSKMVGYDGETFISSTAGSKPLDIYIYFQGDVEDSRIRLYKYIHSKEYLKVYYQNSHRDVYIEGYVQDIKIDHFADMQMAQVSLLCPDPYFKNIVEQIDGGSQIIDEFTFEFTCDEGESFEFGTMMEIPEIVALNRGEITNGITFRMRMNGIVTDPKIFNRATGESFGISYTFQAGDVVTISTRVGNKSVKLMRDAQEINIFNSIMPGSKWLQLDIGDNVFIFEAAAGQSFIELFIIHRDEYEGV</sequence>
<dbReference type="Gene3D" id="2.40.30.200">
    <property type="match status" value="1"/>
</dbReference>
<name>A0A6N2XDZ4_CLOIN</name>
<protein>
    <submittedName>
        <fullName evidence="3">Phage tail protein</fullName>
    </submittedName>
</protein>
<dbReference type="Pfam" id="PF05709">
    <property type="entry name" value="Sipho_tail"/>
    <property type="match status" value="1"/>
</dbReference>
<accession>A0A6N2XDZ4</accession>
<feature type="domain" description="Siphovirus-type tail component RIFT-related" evidence="1">
    <location>
        <begin position="11"/>
        <end position="125"/>
    </location>
</feature>
<feature type="domain" description="Siphovirus-type tail component C-terminal" evidence="2">
    <location>
        <begin position="176"/>
        <end position="265"/>
    </location>
</feature>
<proteinExistence type="predicted"/>
<dbReference type="Gene3D" id="2.60.120.860">
    <property type="match status" value="1"/>
</dbReference>
<dbReference type="InterPro" id="IPR008841">
    <property type="entry name" value="Siphovirus-type_tail_N"/>
</dbReference>
<dbReference type="EMBL" id="CACRTE010000058">
    <property type="protein sequence ID" value="VYT52435.1"/>
    <property type="molecule type" value="Genomic_DNA"/>
</dbReference>
<dbReference type="Pfam" id="PF22768">
    <property type="entry name" value="SPP1_Dit"/>
    <property type="match status" value="1"/>
</dbReference>
<dbReference type="RefSeq" id="WP_008818758.1">
    <property type="nucleotide sequence ID" value="NZ_CABKQS010000003.1"/>
</dbReference>
<evidence type="ECO:0000313" key="3">
    <source>
        <dbReference type="EMBL" id="VYT52435.1"/>
    </source>
</evidence>
<dbReference type="AlphaFoldDB" id="A0A6N2XDZ4"/>
<dbReference type="InterPro" id="IPR054738">
    <property type="entry name" value="Siphovirus-type_tail_C"/>
</dbReference>
<organism evidence="3">
    <name type="scientific">Clostridium innocuum</name>
    <dbReference type="NCBI Taxonomy" id="1522"/>
    <lineage>
        <taxon>Bacteria</taxon>
        <taxon>Bacillati</taxon>
        <taxon>Bacillota</taxon>
        <taxon>Clostridia</taxon>
        <taxon>Eubacteriales</taxon>
        <taxon>Clostridiaceae</taxon>
        <taxon>Clostridium</taxon>
    </lineage>
</organism>
<gene>
    <name evidence="3" type="ORF">CILFYP12_04283</name>
</gene>
<evidence type="ECO:0000259" key="2">
    <source>
        <dbReference type="Pfam" id="PF22768"/>
    </source>
</evidence>
<evidence type="ECO:0000259" key="1">
    <source>
        <dbReference type="Pfam" id="PF05709"/>
    </source>
</evidence>
<reference evidence="3" key="1">
    <citation type="submission" date="2019-11" db="EMBL/GenBank/DDBJ databases">
        <authorList>
            <person name="Feng L."/>
        </authorList>
    </citation>
    <scope>NUCLEOTIDE SEQUENCE</scope>
    <source>
        <strain evidence="3">CinnocuumLFYP12</strain>
    </source>
</reference>